<reference evidence="8" key="1">
    <citation type="journal article" date="2019" name="Int. J. Syst. Evol. Microbiol.">
        <title>The Global Catalogue of Microorganisms (GCM) 10K type strain sequencing project: providing services to taxonomists for standard genome sequencing and annotation.</title>
        <authorList>
            <consortium name="The Broad Institute Genomics Platform"/>
            <consortium name="The Broad Institute Genome Sequencing Center for Infectious Disease"/>
            <person name="Wu L."/>
            <person name="Ma J."/>
        </authorList>
    </citation>
    <scope>NUCLEOTIDE SEQUENCE [LARGE SCALE GENOMIC DNA]</scope>
    <source>
        <strain evidence="8">JCM 32226</strain>
    </source>
</reference>
<dbReference type="Proteomes" id="UP001501321">
    <property type="component" value="Unassembled WGS sequence"/>
</dbReference>
<dbReference type="PIRSF" id="PIRSF006276">
    <property type="entry name" value="UspA"/>
    <property type="match status" value="1"/>
</dbReference>
<dbReference type="SUPFAM" id="SSF52402">
    <property type="entry name" value="Adenine nucleotide alpha hydrolases-like"/>
    <property type="match status" value="1"/>
</dbReference>
<comment type="similarity">
    <text evidence="2 5">Belongs to the universal stress protein A family.</text>
</comment>
<dbReference type="Pfam" id="PF00582">
    <property type="entry name" value="Usp"/>
    <property type="match status" value="1"/>
</dbReference>
<dbReference type="EMBL" id="BAABFC010000003">
    <property type="protein sequence ID" value="GAA4494340.1"/>
    <property type="molecule type" value="Genomic_DNA"/>
</dbReference>
<evidence type="ECO:0000259" key="6">
    <source>
        <dbReference type="Pfam" id="PF00582"/>
    </source>
</evidence>
<dbReference type="Gene3D" id="3.40.50.620">
    <property type="entry name" value="HUPs"/>
    <property type="match status" value="1"/>
</dbReference>
<keyword evidence="8" id="KW-1185">Reference proteome</keyword>
<dbReference type="PANTHER" id="PTHR46268:SF23">
    <property type="entry name" value="UNIVERSAL STRESS PROTEIN A-RELATED"/>
    <property type="match status" value="1"/>
</dbReference>
<evidence type="ECO:0000313" key="8">
    <source>
        <dbReference type="Proteomes" id="UP001501321"/>
    </source>
</evidence>
<comment type="caution">
    <text evidence="7">The sequence shown here is derived from an EMBL/GenBank/DDBJ whole genome shotgun (WGS) entry which is preliminary data.</text>
</comment>
<evidence type="ECO:0000256" key="3">
    <source>
        <dbReference type="ARBA" id="ARBA00011738"/>
    </source>
</evidence>
<name>A0ABP8PXF2_9GAMM</name>
<evidence type="ECO:0000256" key="4">
    <source>
        <dbReference type="ARBA" id="ARBA00022490"/>
    </source>
</evidence>
<comment type="subunit">
    <text evidence="3">Homodimer.</text>
</comment>
<feature type="domain" description="UspA" evidence="6">
    <location>
        <begin position="5"/>
        <end position="139"/>
    </location>
</feature>
<keyword evidence="4 5" id="KW-0963">Cytoplasm</keyword>
<sequence>MSDLYQHILVALDLDEEHTRVLDKAVALARCHHAKLSVIHVDIKLQDLYTEMIALDIDSMQDKVLADANERLDQVLKATDYPIEKRLVICGDLCSKVNEAVSEYGIDLLVCGHHQTFWSLLTSSARQLMNSVSCDLLVMPLPE</sequence>
<dbReference type="InterPro" id="IPR006016">
    <property type="entry name" value="UspA"/>
</dbReference>
<comment type="subcellular location">
    <subcellularLocation>
        <location evidence="1 5">Cytoplasm</location>
    </subcellularLocation>
</comment>
<evidence type="ECO:0000313" key="7">
    <source>
        <dbReference type="EMBL" id="GAA4494340.1"/>
    </source>
</evidence>
<dbReference type="InterPro" id="IPR014729">
    <property type="entry name" value="Rossmann-like_a/b/a_fold"/>
</dbReference>
<proteinExistence type="inferred from homology"/>
<evidence type="ECO:0000256" key="2">
    <source>
        <dbReference type="ARBA" id="ARBA00008791"/>
    </source>
</evidence>
<accession>A0ABP8PXF2</accession>
<dbReference type="PANTHER" id="PTHR46268">
    <property type="entry name" value="STRESS RESPONSE PROTEIN NHAX"/>
    <property type="match status" value="1"/>
</dbReference>
<gene>
    <name evidence="7" type="ORF">GCM10023095_05780</name>
</gene>
<dbReference type="RefSeq" id="WP_345009882.1">
    <property type="nucleotide sequence ID" value="NZ_BAABFC010000003.1"/>
</dbReference>
<evidence type="ECO:0000256" key="5">
    <source>
        <dbReference type="PIRNR" id="PIRNR006276"/>
    </source>
</evidence>
<dbReference type="InterPro" id="IPR006015">
    <property type="entry name" value="Universal_stress_UspA"/>
</dbReference>
<evidence type="ECO:0000256" key="1">
    <source>
        <dbReference type="ARBA" id="ARBA00004496"/>
    </source>
</evidence>
<organism evidence="7 8">
    <name type="scientific">Pseudaeromonas paramecii</name>
    <dbReference type="NCBI Taxonomy" id="2138166"/>
    <lineage>
        <taxon>Bacteria</taxon>
        <taxon>Pseudomonadati</taxon>
        <taxon>Pseudomonadota</taxon>
        <taxon>Gammaproteobacteria</taxon>
        <taxon>Aeromonadales</taxon>
        <taxon>Aeromonadaceae</taxon>
        <taxon>Pseudaeromonas</taxon>
    </lineage>
</organism>
<protein>
    <recommendedName>
        <fullName evidence="5">Universal stress protein</fullName>
    </recommendedName>
</protein>